<gene>
    <name evidence="2" type="ORF">FOA43_000391</name>
</gene>
<sequence>MTILEAIIETIIQGDPSRKVAIDKFLNEKNEDYEKDHKSEVPLFDKTFVKFSEAVIDSSDGVPRCSVCHWEVHGDTCENCGRTILRNPSSTRNSNMIMDDDDIYYEDYDIGTVIMNRIMHNIGGVRPGDFYDDEAAEDGEGDEEDADWDPSVGDMAGYVYDDQVEAVRTGRIRRRSEEEEKEEEEEDDSFVDHRPLNEILNDDDENSSTDIEDDDEYMYVARSREGEDKESDSDSNIDVNIDSEEESPAQHRLERISSDTEEEDLDENETQEQPGHLVNSISWGMGRHPPEPLHESRRIARLVEPEEVEDPEALEEPQEPETSGNNHNDDDTEDGESLNYSGRRRSERIVTDTESEDETTSHNRSTLRETQRSRHNGDIINAGRRRKIRRRRRRQRITQ</sequence>
<feature type="region of interest" description="Disordered" evidence="1">
    <location>
        <begin position="170"/>
        <end position="399"/>
    </location>
</feature>
<organism evidence="2 3">
    <name type="scientific">Eeniella nana</name>
    <name type="common">Yeast</name>
    <name type="synonym">Brettanomyces nanus</name>
    <dbReference type="NCBI Taxonomy" id="13502"/>
    <lineage>
        <taxon>Eukaryota</taxon>
        <taxon>Fungi</taxon>
        <taxon>Dikarya</taxon>
        <taxon>Ascomycota</taxon>
        <taxon>Saccharomycotina</taxon>
        <taxon>Pichiomycetes</taxon>
        <taxon>Pichiales</taxon>
        <taxon>Pichiaceae</taxon>
        <taxon>Brettanomyces</taxon>
    </lineage>
</organism>
<proteinExistence type="predicted"/>
<accession>A0A875RW94</accession>
<evidence type="ECO:0000313" key="2">
    <source>
        <dbReference type="EMBL" id="QPG73086.1"/>
    </source>
</evidence>
<feature type="compositionally biased region" description="Acidic residues" evidence="1">
    <location>
        <begin position="179"/>
        <end position="189"/>
    </location>
</feature>
<feature type="compositionally biased region" description="Basic and acidic residues" evidence="1">
    <location>
        <begin position="248"/>
        <end position="258"/>
    </location>
</feature>
<dbReference type="RefSeq" id="XP_038776651.1">
    <property type="nucleotide sequence ID" value="XM_038920723.1"/>
</dbReference>
<feature type="compositionally biased region" description="Acidic residues" evidence="1">
    <location>
        <begin position="200"/>
        <end position="217"/>
    </location>
</feature>
<feature type="compositionally biased region" description="Acidic residues" evidence="1">
    <location>
        <begin position="228"/>
        <end position="247"/>
    </location>
</feature>
<dbReference type="EMBL" id="CP064812">
    <property type="protein sequence ID" value="QPG73086.1"/>
    <property type="molecule type" value="Genomic_DNA"/>
</dbReference>
<protein>
    <submittedName>
        <fullName evidence="2">Uncharacterized protein</fullName>
    </submittedName>
</protein>
<evidence type="ECO:0000256" key="1">
    <source>
        <dbReference type="SAM" id="MobiDB-lite"/>
    </source>
</evidence>
<feature type="compositionally biased region" description="Basic residues" evidence="1">
    <location>
        <begin position="383"/>
        <end position="399"/>
    </location>
</feature>
<dbReference type="Proteomes" id="UP000662931">
    <property type="component" value="Chromosome 1"/>
</dbReference>
<feature type="compositionally biased region" description="Acidic residues" evidence="1">
    <location>
        <begin position="259"/>
        <end position="270"/>
    </location>
</feature>
<feature type="region of interest" description="Disordered" evidence="1">
    <location>
        <begin position="130"/>
        <end position="155"/>
    </location>
</feature>
<dbReference type="KEGG" id="bnn:FOA43_000391"/>
<dbReference type="OrthoDB" id="6105938at2759"/>
<name>A0A875RW94_EENNA</name>
<dbReference type="AlphaFoldDB" id="A0A875RW94"/>
<feature type="compositionally biased region" description="Acidic residues" evidence="1">
    <location>
        <begin position="305"/>
        <end position="319"/>
    </location>
</feature>
<feature type="compositionally biased region" description="Basic and acidic residues" evidence="1">
    <location>
        <begin position="288"/>
        <end position="304"/>
    </location>
</feature>
<keyword evidence="3" id="KW-1185">Reference proteome</keyword>
<feature type="compositionally biased region" description="Basic and acidic residues" evidence="1">
    <location>
        <begin position="366"/>
        <end position="377"/>
    </location>
</feature>
<feature type="compositionally biased region" description="Acidic residues" evidence="1">
    <location>
        <begin position="130"/>
        <end position="148"/>
    </location>
</feature>
<dbReference type="GeneID" id="62193792"/>
<reference evidence="2" key="1">
    <citation type="submission" date="2020-10" db="EMBL/GenBank/DDBJ databases">
        <authorList>
            <person name="Roach M.J.R."/>
        </authorList>
    </citation>
    <scope>NUCLEOTIDE SEQUENCE</scope>
    <source>
        <strain evidence="2">CBS 1945</strain>
    </source>
</reference>
<evidence type="ECO:0000313" key="3">
    <source>
        <dbReference type="Proteomes" id="UP000662931"/>
    </source>
</evidence>